<dbReference type="InterPro" id="IPR004659">
    <property type="entry name" value="RNase_E/G"/>
</dbReference>
<dbReference type="PANTHER" id="PTHR30001:SF0">
    <property type="entry name" value="RIBONUCLEASE G"/>
    <property type="match status" value="1"/>
</dbReference>
<evidence type="ECO:0000313" key="7">
    <source>
        <dbReference type="EMBL" id="MPL70162.1"/>
    </source>
</evidence>
<sequence>MNKDLIIDVKDSGVEIALLEDKYLVELHQENNENSHIVGDVYLGLVKKIMPGLNAAFVDVGYDKDAFLHYLDLGLNFNSLNKFTRNAQSGDPNSALIEKMKLEPNLEKSGKIQSVLKQGQIVLVQIAKEPISTKGPRLSAEISFAGRYLVLIPFSNKISISSKIKSTEEKNRLKRLIRSILPNNFGVIIRTVAEGQSVAELDADLKNLISKWEAIHKKLPKALPPNKLVSEIDKSTAILRDLLSDDFSNVYVNNNEVYEELKAYVKTISTEKIDLVRNYKLQTPIFEQFGVQNQIRNSFGKVVTIRSGIYLVIEQTEAMCVIDVNSGHRSKSSQDQEENALMVNMEAAEEIVRQLRLRDIGGIIVIDFIDLNVISNRKILYDRMKELMSKDKARHTILPLSKFCLMQITRQRVRPVIHFDLSEICPACQGTGKIKSSIIIVDEIENDLKYLVQEQNERNLTLIVHPFVYAFLSKGFLFSKHKKWERQYKTKIKLLEDINFSLLEYQFLNENKDLIKL</sequence>
<organism evidence="7">
    <name type="scientific">bioreactor metagenome</name>
    <dbReference type="NCBI Taxonomy" id="1076179"/>
    <lineage>
        <taxon>unclassified sequences</taxon>
        <taxon>metagenomes</taxon>
        <taxon>ecological metagenomes</taxon>
    </lineage>
</organism>
<dbReference type="GO" id="GO:0006364">
    <property type="term" value="P:rRNA processing"/>
    <property type="evidence" value="ECO:0007669"/>
    <property type="project" value="TreeGrafter"/>
</dbReference>
<gene>
    <name evidence="7" type="primary">rng_3</name>
    <name evidence="7" type="ORF">SDC9_15915</name>
</gene>
<proteinExistence type="predicted"/>
<dbReference type="GO" id="GO:0003723">
    <property type="term" value="F:RNA binding"/>
    <property type="evidence" value="ECO:0007669"/>
    <property type="project" value="UniProtKB-KW"/>
</dbReference>
<dbReference type="GO" id="GO:0004540">
    <property type="term" value="F:RNA nuclease activity"/>
    <property type="evidence" value="ECO:0007669"/>
    <property type="project" value="InterPro"/>
</dbReference>
<dbReference type="Pfam" id="PF10150">
    <property type="entry name" value="RNase_E_G"/>
    <property type="match status" value="1"/>
</dbReference>
<keyword evidence="3 7" id="KW-0378">Hydrolase</keyword>
<dbReference type="GO" id="GO:0016787">
    <property type="term" value="F:hydrolase activity"/>
    <property type="evidence" value="ECO:0007669"/>
    <property type="project" value="UniProtKB-KW"/>
</dbReference>
<dbReference type="SUPFAM" id="SSF50249">
    <property type="entry name" value="Nucleic acid-binding proteins"/>
    <property type="match status" value="1"/>
</dbReference>
<evidence type="ECO:0000256" key="4">
    <source>
        <dbReference type="ARBA" id="ARBA00022842"/>
    </source>
</evidence>
<dbReference type="EMBL" id="VSSQ01000051">
    <property type="protein sequence ID" value="MPL70162.1"/>
    <property type="molecule type" value="Genomic_DNA"/>
</dbReference>
<evidence type="ECO:0000256" key="5">
    <source>
        <dbReference type="ARBA" id="ARBA00022884"/>
    </source>
</evidence>
<name>A0A644TVE2_9ZZZZ</name>
<feature type="domain" description="S1 motif" evidence="6">
    <location>
        <begin position="37"/>
        <end position="141"/>
    </location>
</feature>
<dbReference type="NCBIfam" id="TIGR00757">
    <property type="entry name" value="RNaseEG"/>
    <property type="match status" value="1"/>
</dbReference>
<dbReference type="InterPro" id="IPR003029">
    <property type="entry name" value="S1_domain"/>
</dbReference>
<dbReference type="EC" id="3.1.26.-" evidence="7"/>
<evidence type="ECO:0000256" key="1">
    <source>
        <dbReference type="ARBA" id="ARBA00001946"/>
    </source>
</evidence>
<reference evidence="7" key="1">
    <citation type="submission" date="2019-08" db="EMBL/GenBank/DDBJ databases">
        <authorList>
            <person name="Kucharzyk K."/>
            <person name="Murdoch R.W."/>
            <person name="Higgins S."/>
            <person name="Loffler F."/>
        </authorList>
    </citation>
    <scope>NUCLEOTIDE SEQUENCE</scope>
</reference>
<evidence type="ECO:0000256" key="3">
    <source>
        <dbReference type="ARBA" id="ARBA00022801"/>
    </source>
</evidence>
<protein>
    <submittedName>
        <fullName evidence="7">Ribonuclease G</fullName>
        <ecNumber evidence="7">3.1.26.-</ecNumber>
    </submittedName>
</protein>
<comment type="cofactor">
    <cofactor evidence="1">
        <name>Mg(2+)</name>
        <dbReference type="ChEBI" id="CHEBI:18420"/>
    </cofactor>
</comment>
<accession>A0A644TVE2</accession>
<dbReference type="GO" id="GO:0005737">
    <property type="term" value="C:cytoplasm"/>
    <property type="evidence" value="ECO:0007669"/>
    <property type="project" value="TreeGrafter"/>
</dbReference>
<dbReference type="GO" id="GO:0046872">
    <property type="term" value="F:metal ion binding"/>
    <property type="evidence" value="ECO:0007669"/>
    <property type="project" value="UniProtKB-KW"/>
</dbReference>
<dbReference type="Gene3D" id="2.40.50.140">
    <property type="entry name" value="Nucleic acid-binding proteins"/>
    <property type="match status" value="1"/>
</dbReference>
<keyword evidence="5" id="KW-0694">RNA-binding</keyword>
<evidence type="ECO:0000256" key="2">
    <source>
        <dbReference type="ARBA" id="ARBA00022723"/>
    </source>
</evidence>
<dbReference type="SMART" id="SM00316">
    <property type="entry name" value="S1"/>
    <property type="match status" value="1"/>
</dbReference>
<evidence type="ECO:0000259" key="6">
    <source>
        <dbReference type="SMART" id="SM00316"/>
    </source>
</evidence>
<dbReference type="InterPro" id="IPR019307">
    <property type="entry name" value="RNA-bd_AU-1/RNase_E/G"/>
</dbReference>
<keyword evidence="2" id="KW-0479">Metal-binding</keyword>
<keyword evidence="4" id="KW-0460">Magnesium</keyword>
<dbReference type="AlphaFoldDB" id="A0A644TVE2"/>
<dbReference type="Gene3D" id="3.40.1260.20">
    <property type="entry name" value="Ribonuclease E, catalytic domain"/>
    <property type="match status" value="1"/>
</dbReference>
<dbReference type="InterPro" id="IPR012340">
    <property type="entry name" value="NA-bd_OB-fold"/>
</dbReference>
<comment type="caution">
    <text evidence="7">The sequence shown here is derived from an EMBL/GenBank/DDBJ whole genome shotgun (WGS) entry which is preliminary data.</text>
</comment>
<dbReference type="CDD" id="cd04453">
    <property type="entry name" value="S1_RNase_E"/>
    <property type="match status" value="1"/>
</dbReference>
<dbReference type="PANTHER" id="PTHR30001">
    <property type="entry name" value="RIBONUCLEASE"/>
    <property type="match status" value="1"/>
</dbReference>